<dbReference type="SUPFAM" id="SSF46785">
    <property type="entry name" value="Winged helix' DNA-binding domain"/>
    <property type="match status" value="1"/>
</dbReference>
<dbReference type="Proteomes" id="UP000235598">
    <property type="component" value="Unassembled WGS sequence"/>
</dbReference>
<reference evidence="2 3" key="1">
    <citation type="submission" date="2017-09" db="EMBL/GenBank/DDBJ databases">
        <title>Bacterial strain isolated from the female urinary microbiota.</title>
        <authorList>
            <person name="Thomas-White K."/>
            <person name="Kumar N."/>
            <person name="Forster S."/>
            <person name="Putonti C."/>
            <person name="Lawley T."/>
            <person name="Wolfe A.J."/>
        </authorList>
    </citation>
    <scope>NUCLEOTIDE SEQUENCE [LARGE SCALE GENOMIC DNA]</scope>
    <source>
        <strain evidence="2 3">UMB1301</strain>
    </source>
</reference>
<evidence type="ECO:0000313" key="3">
    <source>
        <dbReference type="Proteomes" id="UP000235598"/>
    </source>
</evidence>
<dbReference type="PANTHER" id="PTHR33164">
    <property type="entry name" value="TRANSCRIPTIONAL REGULATOR, MARR FAMILY"/>
    <property type="match status" value="1"/>
</dbReference>
<dbReference type="GO" id="GO:0003700">
    <property type="term" value="F:DNA-binding transcription factor activity"/>
    <property type="evidence" value="ECO:0007669"/>
    <property type="project" value="InterPro"/>
</dbReference>
<sequence length="169" mass="19115">MLPDSLNELFDMTGSDEFPSPGTNDDELAGLTHALIRQSTILRLVGSRFVRDNDMNHVDFYVLMSVMTASDQDITVTPGYVSEHLSLSASTLTSILERLSDRGLIVRDRDAADKRRIVLYYTEDAARLAVEFYRRLGRILEPMAQAHRDELSQMTNTFNRVAQTLCKNV</sequence>
<comment type="caution">
    <text evidence="2">The sequence shown here is derived from an EMBL/GenBank/DDBJ whole genome shotgun (WGS) entry which is preliminary data.</text>
</comment>
<evidence type="ECO:0000313" key="2">
    <source>
        <dbReference type="EMBL" id="PMD05255.1"/>
    </source>
</evidence>
<organism evidence="2 3">
    <name type="scientific">Brevibacterium paucivorans</name>
    <dbReference type="NCBI Taxonomy" id="170994"/>
    <lineage>
        <taxon>Bacteria</taxon>
        <taxon>Bacillati</taxon>
        <taxon>Actinomycetota</taxon>
        <taxon>Actinomycetes</taxon>
        <taxon>Micrococcales</taxon>
        <taxon>Brevibacteriaceae</taxon>
        <taxon>Brevibacterium</taxon>
    </lineage>
</organism>
<dbReference type="Pfam" id="PF12802">
    <property type="entry name" value="MarR_2"/>
    <property type="match status" value="1"/>
</dbReference>
<dbReference type="InterPro" id="IPR036388">
    <property type="entry name" value="WH-like_DNA-bd_sf"/>
</dbReference>
<dbReference type="PANTHER" id="PTHR33164:SF43">
    <property type="entry name" value="HTH-TYPE TRANSCRIPTIONAL REPRESSOR YETL"/>
    <property type="match status" value="1"/>
</dbReference>
<evidence type="ECO:0000259" key="1">
    <source>
        <dbReference type="PROSITE" id="PS50995"/>
    </source>
</evidence>
<dbReference type="InterPro" id="IPR000835">
    <property type="entry name" value="HTH_MarR-typ"/>
</dbReference>
<gene>
    <name evidence="2" type="ORF">CJ199_09260</name>
</gene>
<dbReference type="InterPro" id="IPR036390">
    <property type="entry name" value="WH_DNA-bd_sf"/>
</dbReference>
<dbReference type="GO" id="GO:0006950">
    <property type="term" value="P:response to stress"/>
    <property type="evidence" value="ECO:0007669"/>
    <property type="project" value="TreeGrafter"/>
</dbReference>
<accession>A0A2N6VM97</accession>
<dbReference type="Gene3D" id="1.10.10.10">
    <property type="entry name" value="Winged helix-like DNA-binding domain superfamily/Winged helix DNA-binding domain"/>
    <property type="match status" value="1"/>
</dbReference>
<dbReference type="InterPro" id="IPR039422">
    <property type="entry name" value="MarR/SlyA-like"/>
</dbReference>
<dbReference type="EMBL" id="PNHK01000003">
    <property type="protein sequence ID" value="PMD05255.1"/>
    <property type="molecule type" value="Genomic_DNA"/>
</dbReference>
<proteinExistence type="predicted"/>
<name>A0A2N6VM97_9MICO</name>
<dbReference type="OrthoDB" id="162531at2"/>
<protein>
    <recommendedName>
        <fullName evidence="1">HTH marR-type domain-containing protein</fullName>
    </recommendedName>
</protein>
<dbReference type="AlphaFoldDB" id="A0A2N6VM97"/>
<dbReference type="SMART" id="SM00347">
    <property type="entry name" value="HTH_MARR"/>
    <property type="match status" value="1"/>
</dbReference>
<dbReference type="PROSITE" id="PS50995">
    <property type="entry name" value="HTH_MARR_2"/>
    <property type="match status" value="1"/>
</dbReference>
<feature type="domain" description="HTH marR-type" evidence="1">
    <location>
        <begin position="28"/>
        <end position="163"/>
    </location>
</feature>